<evidence type="ECO:0000313" key="5">
    <source>
        <dbReference type="Proteomes" id="UP000295685"/>
    </source>
</evidence>
<dbReference type="EMBL" id="PECK01000008">
    <property type="protein sequence ID" value="TDZ92080.1"/>
    <property type="molecule type" value="Genomic_DNA"/>
</dbReference>
<keyword evidence="1" id="KW-0472">Membrane</keyword>
<keyword evidence="4" id="KW-1185">Reference proteome</keyword>
<keyword evidence="1" id="KW-0812">Transmembrane</keyword>
<gene>
    <name evidence="3" type="ORF">CCUG60883_01344</name>
    <name evidence="2" type="ORF">CCUG60885_04194</name>
</gene>
<evidence type="ECO:0000313" key="4">
    <source>
        <dbReference type="Proteomes" id="UP000294844"/>
    </source>
</evidence>
<comment type="caution">
    <text evidence="2">The sequence shown here is derived from an EMBL/GenBank/DDBJ whole genome shotgun (WGS) entry which is preliminary data.</text>
</comment>
<evidence type="ECO:0008006" key="6">
    <source>
        <dbReference type="Google" id="ProtNLM"/>
    </source>
</evidence>
<name>A0A4R8SBV3_9MYCO</name>
<keyword evidence="1" id="KW-1133">Transmembrane helix</keyword>
<dbReference type="EMBL" id="PECM01000005">
    <property type="protein sequence ID" value="TEA07311.1"/>
    <property type="molecule type" value="Genomic_DNA"/>
</dbReference>
<evidence type="ECO:0000313" key="2">
    <source>
        <dbReference type="EMBL" id="TDZ92080.1"/>
    </source>
</evidence>
<dbReference type="Proteomes" id="UP000294844">
    <property type="component" value="Unassembled WGS sequence"/>
</dbReference>
<dbReference type="Proteomes" id="UP000295685">
    <property type="component" value="Unassembled WGS sequence"/>
</dbReference>
<reference evidence="4 5" key="1">
    <citation type="journal article" date="2019" name="Sci. Rep.">
        <title>Extended insight into the Mycobacterium chelonae-abscessus complex through whole genome sequencing of Mycobacterium salmoniphilum outbreak and Mycobacterium salmoniphilum-like strains.</title>
        <authorList>
            <person name="Behra P.R.K."/>
            <person name="Das S."/>
            <person name="Pettersson B.M.F."/>
            <person name="Shirreff L."/>
            <person name="DuCote T."/>
            <person name="Jacobsson K.G."/>
            <person name="Ennis D.G."/>
            <person name="Kirsebom L.A."/>
        </authorList>
    </citation>
    <scope>NUCLEOTIDE SEQUENCE [LARGE SCALE GENOMIC DNA]</scope>
    <source>
        <strain evidence="3 4">CCUG 60883</strain>
        <strain evidence="2 5">CCUG 60885</strain>
    </source>
</reference>
<dbReference type="AlphaFoldDB" id="A0A4R8SBV3"/>
<feature type="transmembrane region" description="Helical" evidence="1">
    <location>
        <begin position="70"/>
        <end position="91"/>
    </location>
</feature>
<feature type="transmembrane region" description="Helical" evidence="1">
    <location>
        <begin position="30"/>
        <end position="50"/>
    </location>
</feature>
<feature type="transmembrane region" description="Helical" evidence="1">
    <location>
        <begin position="103"/>
        <end position="124"/>
    </location>
</feature>
<protein>
    <recommendedName>
        <fullName evidence="6">GP55 protein</fullName>
    </recommendedName>
</protein>
<evidence type="ECO:0000313" key="3">
    <source>
        <dbReference type="EMBL" id="TEA07311.1"/>
    </source>
</evidence>
<sequence length="242" mass="27155">MHAALIMFTIATISWSLWVRRLTWTCNQELAASLNIALQGGAVILMSPFASETVGAWLHKWTGMHNLEDLIAHDLYIIAASAIIIDALYRLDVNLEEKFRKFVELPATLVIPAMITVFTAGDAVDDYRADFFRLPVTDWWMMSYWLILCGMLAYLLLYSFRALVPLWRERESRLIASVYMFATASGVTACGARIITAQLPLKDQDTLWASMVVWTPAALCGTIFAAAAGRSWIDQARRLISA</sequence>
<organism evidence="2 5">
    <name type="scientific">Mycobacteroides salmoniphilum</name>
    <dbReference type="NCBI Taxonomy" id="404941"/>
    <lineage>
        <taxon>Bacteria</taxon>
        <taxon>Bacillati</taxon>
        <taxon>Actinomycetota</taxon>
        <taxon>Actinomycetes</taxon>
        <taxon>Mycobacteriales</taxon>
        <taxon>Mycobacteriaceae</taxon>
        <taxon>Mycobacteroides</taxon>
    </lineage>
</organism>
<feature type="transmembrane region" description="Helical" evidence="1">
    <location>
        <begin position="144"/>
        <end position="164"/>
    </location>
</feature>
<evidence type="ECO:0000256" key="1">
    <source>
        <dbReference type="SAM" id="Phobius"/>
    </source>
</evidence>
<feature type="transmembrane region" description="Helical" evidence="1">
    <location>
        <begin position="207"/>
        <end position="228"/>
    </location>
</feature>
<dbReference type="OrthoDB" id="4763628at2"/>
<dbReference type="RefSeq" id="WP_134148721.1">
    <property type="nucleotide sequence ID" value="NZ_PECK01000008.1"/>
</dbReference>
<accession>A0A4R8SBV3</accession>
<feature type="transmembrane region" description="Helical" evidence="1">
    <location>
        <begin position="176"/>
        <end position="195"/>
    </location>
</feature>
<proteinExistence type="predicted"/>
<feature type="transmembrane region" description="Helical" evidence="1">
    <location>
        <begin position="6"/>
        <end position="23"/>
    </location>
</feature>